<dbReference type="RefSeq" id="WP_246130618.1">
    <property type="nucleotide sequence ID" value="NZ_BJXB01000007.1"/>
</dbReference>
<evidence type="ECO:0000313" key="3">
    <source>
        <dbReference type="Proteomes" id="UP000321306"/>
    </source>
</evidence>
<evidence type="ECO:0000313" key="2">
    <source>
        <dbReference type="EMBL" id="GEM46312.1"/>
    </source>
</evidence>
<gene>
    <name evidence="2" type="ORF">DC3_19470</name>
</gene>
<feature type="compositionally biased region" description="Polar residues" evidence="1">
    <location>
        <begin position="589"/>
        <end position="603"/>
    </location>
</feature>
<name>A0A511N0D3_DEIC1</name>
<reference evidence="2 3" key="1">
    <citation type="submission" date="2019-07" db="EMBL/GenBank/DDBJ databases">
        <title>Whole genome shotgun sequence of Deinococcus cellulosilyticus NBRC 106333.</title>
        <authorList>
            <person name="Hosoyama A."/>
            <person name="Uohara A."/>
            <person name="Ohji S."/>
            <person name="Ichikawa N."/>
        </authorList>
    </citation>
    <scope>NUCLEOTIDE SEQUENCE [LARGE SCALE GENOMIC DNA]</scope>
    <source>
        <strain evidence="2 3">NBRC 106333</strain>
    </source>
</reference>
<sequence length="614" mass="68018">MLLAELVKLSERMEQEKATLEDAQTVPSGYQMQAIKAFISLDLDGNFIEVNFTSGQKGKKDLGQSYAVPHVMRSSGTRAKLLSDNGEYVLGYPKKEGDPKVVERHQAFVQTLQACFEATQNPHVEAILKYLRAFSLEDLKPHLTDAYLPDMNVSFEVGGIRPFELPEIQQFWKTRVMGGSTDTPDAHDDPSGLQSLISGKTGTIMEREPVKIKGIPDGQTSGMNFISANAGAFESYGLEASQIAPVLVQEAEQYANALNALLKDPNTCLRLGGMVYVFWTREGTTPPVGLMLSQPSDALGEGFFDAFLTEDVTFKATSRPEQIRDALKGVFSDGQKNLDLEKTDFFAVGLSASGSRVVVRHHIKTSVAALLGTLGYYYAAQHVVSGWSGQGEIHGIYSLIASMYRDARKEMTRFDADHLLAFAFSKEPLPYTFLQRAVQRNRAEKRVTHPRAALLKTTLISRGRLNMGELEQLDTTFADPAYHLGRLLAVLDDIQGAVMRANATLVDRYYGSLSTTPASVLGRLLQGTQHHLARLRKDKPGVYNLKQRQLEEVLQHLKPGTIPRVMTLEGQSLFGLGYYHQKAQISQAIQEKSAQKKAQNPQNPLFDEKESNDE</sequence>
<accession>A0A511N0D3</accession>
<dbReference type="NCBIfam" id="TIGR01863">
    <property type="entry name" value="cas_Csd1"/>
    <property type="match status" value="1"/>
</dbReference>
<dbReference type="Proteomes" id="UP000321306">
    <property type="component" value="Unassembled WGS sequence"/>
</dbReference>
<protein>
    <submittedName>
        <fullName evidence="2">CRISPR-associated Csd1 family protein</fullName>
    </submittedName>
</protein>
<keyword evidence="3" id="KW-1185">Reference proteome</keyword>
<dbReference type="InterPro" id="IPR010144">
    <property type="entry name" value="CRISPR-assoc_prot_Csd1-typ"/>
</dbReference>
<dbReference type="EMBL" id="BJXB01000007">
    <property type="protein sequence ID" value="GEM46312.1"/>
    <property type="molecule type" value="Genomic_DNA"/>
</dbReference>
<dbReference type="AlphaFoldDB" id="A0A511N0D3"/>
<evidence type="ECO:0000256" key="1">
    <source>
        <dbReference type="SAM" id="MobiDB-lite"/>
    </source>
</evidence>
<organism evidence="2 3">
    <name type="scientific">Deinococcus cellulosilyticus (strain DSM 18568 / NBRC 106333 / KACC 11606 / 5516J-15)</name>
    <dbReference type="NCBI Taxonomy" id="1223518"/>
    <lineage>
        <taxon>Bacteria</taxon>
        <taxon>Thermotogati</taxon>
        <taxon>Deinococcota</taxon>
        <taxon>Deinococci</taxon>
        <taxon>Deinococcales</taxon>
        <taxon>Deinococcaceae</taxon>
        <taxon>Deinococcus</taxon>
    </lineage>
</organism>
<dbReference type="Pfam" id="PF09709">
    <property type="entry name" value="Cas_Csd1"/>
    <property type="match status" value="1"/>
</dbReference>
<proteinExistence type="predicted"/>
<feature type="region of interest" description="Disordered" evidence="1">
    <location>
        <begin position="589"/>
        <end position="614"/>
    </location>
</feature>
<comment type="caution">
    <text evidence="2">The sequence shown here is derived from an EMBL/GenBank/DDBJ whole genome shotgun (WGS) entry which is preliminary data.</text>
</comment>